<feature type="compositionally biased region" description="Acidic residues" evidence="2">
    <location>
        <begin position="477"/>
        <end position="487"/>
    </location>
</feature>
<dbReference type="EMBL" id="MU004310">
    <property type="protein sequence ID" value="KAF2659006.1"/>
    <property type="molecule type" value="Genomic_DNA"/>
</dbReference>
<keyword evidence="5" id="KW-1185">Reference proteome</keyword>
<dbReference type="InterPro" id="IPR011989">
    <property type="entry name" value="ARM-like"/>
</dbReference>
<sequence length="1011" mass="111073">MSSAFTTADRRKRIATYGRSSRPATSFSWNEEAPSPERPRKLASAIKGTLRKPAIGFKSSDTAGNVSRTPVRSPSSRDVFDVPSDDDLGLPPSSTPTTAKKLPRKVTPADDFEVTIVQRARTGKTPQHSTTLPSSRAKSIQPEKRKEGGEQPQGPAHSRQATARAKAKETASTDIFDVPLSDEDAPLLTPRKARHAPFSHGKTPNTTRASSKRLSSVEIDSDDSSSSRKRKRQESSQPSVSASEMGPVRLPRKPSVPTPHKSYQKERAGKDAGENTRIPSDRKIEASSKDLSINKPKRTRVRTAPTQTRIQVAKGQSSPAKLHGMLAVRSMSKPATAQKVPDITALEDETMYDIHDPSTPVARSVKSTEAGSVTPRQAQLFSSLLDDTSKAATPGMPSIRRLQLSDRKPASPLSGLTRSSSDIPQTTFSRKSRLIDTLRQATIPSEEEESSESEEESEEDVAELSTKSANRSRMITPDDDMDVDEELPNNSQASQSTLHLSLGTKVTYGQQRSYLEEANPEDNLLMSMDFDTMLGSQKQPESETEDESSQVRGIHELRRQGQNQKFQMEAQTAIDDIAAKSGISNSVRRSTMLDLCARMADDTFLGQLLESALGHQFLASIRSKGEIIFDFAATVAIAFILKTEPGASVLDAIYKPSTMETLTRLLAIDADISRIAKERKTNMSNIGKDSVASVRALVQESALWSPERPEKVSPQFVALRTLDLLVLALRNAGNTEAIVTEQVICQLLKIALGPSERLKAGKPLPQDLVILNSTFSILEAVSMSNARHATWSNEDLARLLEMLPVLFDAMNAAPVKLALRLCMNLTNNKPKACEMFAQPEFVQPLVRSITNRFDQLTGQLGEDQRTDIIEALILSLGAMINLAEFSDHARLSVVGDGNELVDALARIFLEGSERAALADSVEETHANVTVGYLTVLLGNLCLNDRIRNRVRSRLPGQSISLLINSVKEFVRYHERVDRLTSQFEGQEGQNTWKNYTARLLLVVERLEKAEQ</sequence>
<feature type="region of interest" description="Disordered" evidence="2">
    <location>
        <begin position="1"/>
        <end position="41"/>
    </location>
</feature>
<organism evidence="4 5">
    <name type="scientific">Lophiostoma macrostomum CBS 122681</name>
    <dbReference type="NCBI Taxonomy" id="1314788"/>
    <lineage>
        <taxon>Eukaryota</taxon>
        <taxon>Fungi</taxon>
        <taxon>Dikarya</taxon>
        <taxon>Ascomycota</taxon>
        <taxon>Pezizomycotina</taxon>
        <taxon>Dothideomycetes</taxon>
        <taxon>Pleosporomycetidae</taxon>
        <taxon>Pleosporales</taxon>
        <taxon>Lophiostomataceae</taxon>
        <taxon>Lophiostoma</taxon>
    </lineage>
</organism>
<evidence type="ECO:0000256" key="1">
    <source>
        <dbReference type="ARBA" id="ARBA00006854"/>
    </source>
</evidence>
<name>A0A6A6THT9_9PLEO</name>
<feature type="compositionally biased region" description="Polar residues" evidence="2">
    <location>
        <begin position="124"/>
        <end position="138"/>
    </location>
</feature>
<evidence type="ECO:0000259" key="3">
    <source>
        <dbReference type="Pfam" id="PF07814"/>
    </source>
</evidence>
<feature type="compositionally biased region" description="Acidic residues" evidence="2">
    <location>
        <begin position="445"/>
        <end position="462"/>
    </location>
</feature>
<dbReference type="InterPro" id="IPR022771">
    <property type="entry name" value="WAPL_C"/>
</dbReference>
<feature type="compositionally biased region" description="Polar residues" evidence="2">
    <location>
        <begin position="304"/>
        <end position="319"/>
    </location>
</feature>
<evidence type="ECO:0000256" key="2">
    <source>
        <dbReference type="SAM" id="MobiDB-lite"/>
    </source>
</evidence>
<dbReference type="InterPro" id="IPR039874">
    <property type="entry name" value="WAPL"/>
</dbReference>
<dbReference type="Gene3D" id="1.25.10.10">
    <property type="entry name" value="Leucine-rich Repeat Variant"/>
    <property type="match status" value="1"/>
</dbReference>
<feature type="region of interest" description="Disordered" evidence="2">
    <location>
        <begin position="53"/>
        <end position="321"/>
    </location>
</feature>
<feature type="domain" description="Wings apart-like protein C-terminal" evidence="3">
    <location>
        <begin position="550"/>
        <end position="888"/>
    </location>
</feature>
<feature type="compositionally biased region" description="Low complexity" evidence="2">
    <location>
        <begin position="66"/>
        <end position="77"/>
    </location>
</feature>
<proteinExistence type="inferred from homology"/>
<dbReference type="PANTHER" id="PTHR22100">
    <property type="entry name" value="WINGS APART-LIKE PROTEIN HOMOLOG"/>
    <property type="match status" value="1"/>
</dbReference>
<feature type="compositionally biased region" description="Polar residues" evidence="2">
    <location>
        <begin position="488"/>
        <end position="498"/>
    </location>
</feature>
<reference evidence="4" key="1">
    <citation type="journal article" date="2020" name="Stud. Mycol.">
        <title>101 Dothideomycetes genomes: a test case for predicting lifestyles and emergence of pathogens.</title>
        <authorList>
            <person name="Haridas S."/>
            <person name="Albert R."/>
            <person name="Binder M."/>
            <person name="Bloem J."/>
            <person name="Labutti K."/>
            <person name="Salamov A."/>
            <person name="Andreopoulos B."/>
            <person name="Baker S."/>
            <person name="Barry K."/>
            <person name="Bills G."/>
            <person name="Bluhm B."/>
            <person name="Cannon C."/>
            <person name="Castanera R."/>
            <person name="Culley D."/>
            <person name="Daum C."/>
            <person name="Ezra D."/>
            <person name="Gonzalez J."/>
            <person name="Henrissat B."/>
            <person name="Kuo A."/>
            <person name="Liang C."/>
            <person name="Lipzen A."/>
            <person name="Lutzoni F."/>
            <person name="Magnuson J."/>
            <person name="Mondo S."/>
            <person name="Nolan M."/>
            <person name="Ohm R."/>
            <person name="Pangilinan J."/>
            <person name="Park H.-J."/>
            <person name="Ramirez L."/>
            <person name="Alfaro M."/>
            <person name="Sun H."/>
            <person name="Tritt A."/>
            <person name="Yoshinaga Y."/>
            <person name="Zwiers L.-H."/>
            <person name="Turgeon B."/>
            <person name="Goodwin S."/>
            <person name="Spatafora J."/>
            <person name="Crous P."/>
            <person name="Grigoriev I."/>
        </authorList>
    </citation>
    <scope>NUCLEOTIDE SEQUENCE</scope>
    <source>
        <strain evidence="4">CBS 122681</strain>
    </source>
</reference>
<accession>A0A6A6THT9</accession>
<feature type="compositionally biased region" description="Polar residues" evidence="2">
    <location>
        <begin position="414"/>
        <end position="429"/>
    </location>
</feature>
<feature type="region of interest" description="Disordered" evidence="2">
    <location>
        <begin position="349"/>
        <end position="498"/>
    </location>
</feature>
<dbReference type="Pfam" id="PF07814">
    <property type="entry name" value="WAPL"/>
    <property type="match status" value="1"/>
</dbReference>
<gene>
    <name evidence="4" type="ORF">K491DRAFT_713021</name>
</gene>
<dbReference type="AlphaFoldDB" id="A0A6A6THT9"/>
<dbReference type="Proteomes" id="UP000799324">
    <property type="component" value="Unassembled WGS sequence"/>
</dbReference>
<feature type="compositionally biased region" description="Polar residues" evidence="2">
    <location>
        <begin position="202"/>
        <end position="214"/>
    </location>
</feature>
<protein>
    <recommendedName>
        <fullName evidence="3">Wings apart-like protein C-terminal domain-containing protein</fullName>
    </recommendedName>
</protein>
<evidence type="ECO:0000313" key="4">
    <source>
        <dbReference type="EMBL" id="KAF2659006.1"/>
    </source>
</evidence>
<dbReference type="OrthoDB" id="78088at2759"/>
<feature type="compositionally biased region" description="Polar residues" evidence="2">
    <location>
        <begin position="365"/>
        <end position="386"/>
    </location>
</feature>
<evidence type="ECO:0000313" key="5">
    <source>
        <dbReference type="Proteomes" id="UP000799324"/>
    </source>
</evidence>
<comment type="similarity">
    <text evidence="1">Belongs to the WAPL family.</text>
</comment>
<dbReference type="PANTHER" id="PTHR22100:SF13">
    <property type="entry name" value="WINGS APART-LIKE PROTEIN HOMOLOG"/>
    <property type="match status" value="1"/>
</dbReference>
<feature type="compositionally biased region" description="Polar residues" evidence="2">
    <location>
        <begin position="18"/>
        <end position="29"/>
    </location>
</feature>
<feature type="compositionally biased region" description="Basic and acidic residues" evidence="2">
    <location>
        <begin position="263"/>
        <end position="288"/>
    </location>
</feature>